<reference evidence="2" key="1">
    <citation type="submission" date="2023-06" db="EMBL/GenBank/DDBJ databases">
        <authorList>
            <person name="Jiang Y."/>
            <person name="Liu Q."/>
        </authorList>
    </citation>
    <scope>NUCLEOTIDE SEQUENCE</scope>
    <source>
        <strain evidence="2">CGMCC 1.12089</strain>
    </source>
</reference>
<dbReference type="SUPFAM" id="SSF55781">
    <property type="entry name" value="GAF domain-like"/>
    <property type="match status" value="1"/>
</dbReference>
<dbReference type="Gene3D" id="3.30.450.40">
    <property type="match status" value="1"/>
</dbReference>
<evidence type="ECO:0000313" key="2">
    <source>
        <dbReference type="EMBL" id="MDM0045080.1"/>
    </source>
</evidence>
<dbReference type="RefSeq" id="WP_286660182.1">
    <property type="nucleotide sequence ID" value="NZ_JASZYV010000002.1"/>
</dbReference>
<sequence>MNPLYDNDYAPDAFEVRVSDLLVATPDQSDDLISNAVPEVLRQLREHLRMDVVFVSEFVDGRRVFRRVDTAPGARVIEVGESAALEHSFCQRVVDGRLPQLVHDVAALPDAAELPATPFPIGAHLSTPVVLNDGRVYGTLCCFSFAPNSELKERDLNKLRMSARLTAKRIDEQRAREAEQAMANWSIEQTPPQRRH</sequence>
<dbReference type="Pfam" id="PF13185">
    <property type="entry name" value="GAF_2"/>
    <property type="match status" value="1"/>
</dbReference>
<dbReference type="InterPro" id="IPR029016">
    <property type="entry name" value="GAF-like_dom_sf"/>
</dbReference>
<dbReference type="PANTHER" id="PTHR43102:SF2">
    <property type="entry name" value="GAF DOMAIN-CONTAINING PROTEIN"/>
    <property type="match status" value="1"/>
</dbReference>
<organism evidence="2 3">
    <name type="scientific">Variovorax dokdonensis</name>
    <dbReference type="NCBI Taxonomy" id="344883"/>
    <lineage>
        <taxon>Bacteria</taxon>
        <taxon>Pseudomonadati</taxon>
        <taxon>Pseudomonadota</taxon>
        <taxon>Betaproteobacteria</taxon>
        <taxon>Burkholderiales</taxon>
        <taxon>Comamonadaceae</taxon>
        <taxon>Variovorax</taxon>
    </lineage>
</organism>
<keyword evidence="3" id="KW-1185">Reference proteome</keyword>
<name>A0ABT7NB40_9BURK</name>
<gene>
    <name evidence="2" type="ORF">QTH91_11355</name>
</gene>
<proteinExistence type="predicted"/>
<protein>
    <submittedName>
        <fullName evidence="2">GAF domain-containing protein</fullName>
    </submittedName>
</protein>
<dbReference type="PANTHER" id="PTHR43102">
    <property type="entry name" value="SLR1143 PROTEIN"/>
    <property type="match status" value="1"/>
</dbReference>
<accession>A0ABT7NB40</accession>
<dbReference type="InterPro" id="IPR003018">
    <property type="entry name" value="GAF"/>
</dbReference>
<feature type="domain" description="GAF" evidence="1">
    <location>
        <begin position="32"/>
        <end position="180"/>
    </location>
</feature>
<dbReference type="EMBL" id="JASZYV010000002">
    <property type="protein sequence ID" value="MDM0045080.1"/>
    <property type="molecule type" value="Genomic_DNA"/>
</dbReference>
<comment type="caution">
    <text evidence="2">The sequence shown here is derived from an EMBL/GenBank/DDBJ whole genome shotgun (WGS) entry which is preliminary data.</text>
</comment>
<evidence type="ECO:0000313" key="3">
    <source>
        <dbReference type="Proteomes" id="UP001174908"/>
    </source>
</evidence>
<evidence type="ECO:0000259" key="1">
    <source>
        <dbReference type="SMART" id="SM00065"/>
    </source>
</evidence>
<dbReference type="SMART" id="SM00065">
    <property type="entry name" value="GAF"/>
    <property type="match status" value="1"/>
</dbReference>
<dbReference type="Proteomes" id="UP001174908">
    <property type="component" value="Unassembled WGS sequence"/>
</dbReference>